<name>I7MKX8_TETTS</name>
<keyword evidence="3" id="KW-1185">Reference proteome</keyword>
<dbReference type="InterPro" id="IPR032675">
    <property type="entry name" value="LRR_dom_sf"/>
</dbReference>
<reference evidence="3" key="1">
    <citation type="journal article" date="2006" name="PLoS Biol.">
        <title>Macronuclear genome sequence of the ciliate Tetrahymena thermophila, a model eukaryote.</title>
        <authorList>
            <person name="Eisen J.A."/>
            <person name="Coyne R.S."/>
            <person name="Wu M."/>
            <person name="Wu D."/>
            <person name="Thiagarajan M."/>
            <person name="Wortman J.R."/>
            <person name="Badger J.H."/>
            <person name="Ren Q."/>
            <person name="Amedeo P."/>
            <person name="Jones K.M."/>
            <person name="Tallon L.J."/>
            <person name="Delcher A.L."/>
            <person name="Salzberg S.L."/>
            <person name="Silva J.C."/>
            <person name="Haas B.J."/>
            <person name="Majoros W.H."/>
            <person name="Farzad M."/>
            <person name="Carlton J.M."/>
            <person name="Smith R.K. Jr."/>
            <person name="Garg J."/>
            <person name="Pearlman R.E."/>
            <person name="Karrer K.M."/>
            <person name="Sun L."/>
            <person name="Manning G."/>
            <person name="Elde N.C."/>
            <person name="Turkewitz A.P."/>
            <person name="Asai D.J."/>
            <person name="Wilkes D.E."/>
            <person name="Wang Y."/>
            <person name="Cai H."/>
            <person name="Collins K."/>
            <person name="Stewart B.A."/>
            <person name="Lee S.R."/>
            <person name="Wilamowska K."/>
            <person name="Weinberg Z."/>
            <person name="Ruzzo W.L."/>
            <person name="Wloga D."/>
            <person name="Gaertig J."/>
            <person name="Frankel J."/>
            <person name="Tsao C.-C."/>
            <person name="Gorovsky M.A."/>
            <person name="Keeling P.J."/>
            <person name="Waller R.F."/>
            <person name="Patron N.J."/>
            <person name="Cherry J.M."/>
            <person name="Stover N.A."/>
            <person name="Krieger C.J."/>
            <person name="del Toro C."/>
            <person name="Ryder H.F."/>
            <person name="Williamson S.C."/>
            <person name="Barbeau R.A."/>
            <person name="Hamilton E.P."/>
            <person name="Orias E."/>
        </authorList>
    </citation>
    <scope>NUCLEOTIDE SEQUENCE [LARGE SCALE GENOMIC DNA]</scope>
    <source>
        <strain evidence="3">SB210</strain>
    </source>
</reference>
<dbReference type="KEGG" id="tet:TTHERM_00411310"/>
<evidence type="ECO:0000313" key="3">
    <source>
        <dbReference type="Proteomes" id="UP000009168"/>
    </source>
</evidence>
<dbReference type="SUPFAM" id="SSF52047">
    <property type="entry name" value="RNI-like"/>
    <property type="match status" value="1"/>
</dbReference>
<feature type="coiled-coil region" evidence="1">
    <location>
        <begin position="177"/>
        <end position="205"/>
    </location>
</feature>
<sequence length="809" mass="97448">MFFCKNILNKTNIFYLFFFRIQQQANLLYLSQNKLQNYKKLDLFICIFFNTYYILSQVQSAKYKQMYLQRVLATKKVYLFFQESSQNLRAPTWRQMNMHVTEECVHFFPHLHSFKENEVKQNEEIIYKTDVTLIPELTLKLCEIDIIINKDKDTITQILKHSQFSQDSAYPNHQNLMEKVIEQRKKQLQNKLQLDNQQEKENKKQKQPNLIGAAIYQVKPTEEIVQGQKKIFNRTYIMYFETEKDMNIIYSAVKIGKQWRDYYYFCVENYMQPDYDFLNWIVDNSNGEGYIQKPFMVELQYFEKNTSLQQLQSLQVFTNGFKYIYGLQFTTQVDIQLQNYYFEPLESMFNSQNLTRLSLSKCTLHDGILNTMFPYLYKSFNLLSHLDLSYNLLTDASLDFLILYIPKIQTLEVLNLSHNLFEGEERKFAEFIHTINLLELIDNPQTVYDGFKLYMSHNQLKDSVLKGLEQFILFAKYHQFFYIDISHNKLSCYALWRLFKDIEANKYQVLNNQSASKVVINMFPLPFNPSLIESCVEYFYQLYVSKKKYEHYKKVKYENIQHINLISEQQELQSIQNVQDQDIQYQRKQALTIQIVRKRYQKNKDLPNKRKYVQKIKDISQEIRKIESYNLKVEEYKVFCQSIYELEFEFPLQKLEPLQAIIWDKLNEAILIRDHYSISILIECCYYIGLEVQLFQDYFYRINQTIHQMNSEEQNTPNTEQNGEEIYQNYKYVQNDITNVIQRRENIQKQIEKFLNFDQQDETKVNYLLDYLVKEAVRLDLRGNAVDFLLLIKEKRDILIQRQLAGIIQ</sequence>
<dbReference type="RefSeq" id="XP_001020825.2">
    <property type="nucleotide sequence ID" value="XM_001020825.2"/>
</dbReference>
<accession>I7MKX8</accession>
<protein>
    <submittedName>
        <fullName evidence="2">Uncharacterized protein</fullName>
    </submittedName>
</protein>
<evidence type="ECO:0000256" key="1">
    <source>
        <dbReference type="SAM" id="Coils"/>
    </source>
</evidence>
<proteinExistence type="predicted"/>
<dbReference type="OrthoDB" id="290179at2759"/>
<keyword evidence="1" id="KW-0175">Coiled coil</keyword>
<dbReference type="EMBL" id="GG662612">
    <property type="protein sequence ID" value="EAS00580.2"/>
    <property type="molecule type" value="Genomic_DNA"/>
</dbReference>
<evidence type="ECO:0000313" key="2">
    <source>
        <dbReference type="EMBL" id="EAS00580.2"/>
    </source>
</evidence>
<dbReference type="Proteomes" id="UP000009168">
    <property type="component" value="Unassembled WGS sequence"/>
</dbReference>
<dbReference type="InParanoid" id="I7MKX8"/>
<dbReference type="eggNOG" id="ENOG502STMX">
    <property type="taxonomic scope" value="Eukaryota"/>
</dbReference>
<dbReference type="AlphaFoldDB" id="I7MKX8"/>
<dbReference type="GeneID" id="7836068"/>
<organism evidence="2 3">
    <name type="scientific">Tetrahymena thermophila (strain SB210)</name>
    <dbReference type="NCBI Taxonomy" id="312017"/>
    <lineage>
        <taxon>Eukaryota</taxon>
        <taxon>Sar</taxon>
        <taxon>Alveolata</taxon>
        <taxon>Ciliophora</taxon>
        <taxon>Intramacronucleata</taxon>
        <taxon>Oligohymenophorea</taxon>
        <taxon>Hymenostomatida</taxon>
        <taxon>Tetrahymenina</taxon>
        <taxon>Tetrahymenidae</taxon>
        <taxon>Tetrahymena</taxon>
    </lineage>
</organism>
<dbReference type="Gene3D" id="3.80.10.10">
    <property type="entry name" value="Ribonuclease Inhibitor"/>
    <property type="match status" value="1"/>
</dbReference>
<gene>
    <name evidence="2" type="ORF">TTHERM_00411310</name>
</gene>